<dbReference type="HAMAP" id="MF_01812">
    <property type="entry name" value="Eis"/>
    <property type="match status" value="1"/>
</dbReference>
<dbReference type="STRING" id="1344003.SAMN05445060_0476"/>
<evidence type="ECO:0000313" key="7">
    <source>
        <dbReference type="EMBL" id="SIR69184.1"/>
    </source>
</evidence>
<keyword evidence="3 5" id="KW-0808">Transferase</keyword>
<evidence type="ECO:0000313" key="8">
    <source>
        <dbReference type="Proteomes" id="UP000186218"/>
    </source>
</evidence>
<evidence type="ECO:0000259" key="6">
    <source>
        <dbReference type="PROSITE" id="PS51186"/>
    </source>
</evidence>
<keyword evidence="4 5" id="KW-0012">Acyltransferase</keyword>
<reference evidence="7 8" key="1">
    <citation type="submission" date="2017-01" db="EMBL/GenBank/DDBJ databases">
        <authorList>
            <person name="Mah S.A."/>
            <person name="Swanson W.J."/>
            <person name="Moy G.W."/>
            <person name="Vacquier V.D."/>
        </authorList>
    </citation>
    <scope>NUCLEOTIDE SEQUENCE [LARGE SCALE GENOMIC DNA]</scope>
    <source>
        <strain evidence="7 8">CPCC 203464</strain>
    </source>
</reference>
<feature type="domain" description="N-acetyltransferase" evidence="6">
    <location>
        <begin position="3"/>
        <end position="147"/>
    </location>
</feature>
<feature type="binding site" evidence="5">
    <location>
        <begin position="88"/>
        <end position="93"/>
    </location>
    <ligand>
        <name>acetyl-CoA</name>
        <dbReference type="ChEBI" id="CHEBI:57288"/>
    </ligand>
</feature>
<dbReference type="CDD" id="cd04301">
    <property type="entry name" value="NAT_SF"/>
    <property type="match status" value="1"/>
</dbReference>
<comment type="subunit">
    <text evidence="5">Homohexamer; trimer of dimers.</text>
</comment>
<dbReference type="InterPro" id="IPR025559">
    <property type="entry name" value="Eis_dom"/>
</dbReference>
<dbReference type="InterPro" id="IPR036527">
    <property type="entry name" value="SCP2_sterol-bd_dom_sf"/>
</dbReference>
<dbReference type="InterPro" id="IPR051554">
    <property type="entry name" value="Acetyltransferase_Eis"/>
</dbReference>
<dbReference type="Gene3D" id="3.30.1050.10">
    <property type="entry name" value="SCP2 sterol-binding domain"/>
    <property type="match status" value="1"/>
</dbReference>
<evidence type="ECO:0000256" key="1">
    <source>
        <dbReference type="ARBA" id="ARBA00009213"/>
    </source>
</evidence>
<feature type="active site" description="Proton donor" evidence="5">
    <location>
        <position position="121"/>
    </location>
</feature>
<dbReference type="InterPro" id="IPR016181">
    <property type="entry name" value="Acyl_CoA_acyltransferase"/>
</dbReference>
<dbReference type="PROSITE" id="PS51186">
    <property type="entry name" value="GNAT"/>
    <property type="match status" value="1"/>
</dbReference>
<dbReference type="RefSeq" id="WP_076476080.1">
    <property type="nucleotide sequence ID" value="NZ_FTNT01000001.1"/>
</dbReference>
<feature type="binding site" evidence="5">
    <location>
        <begin position="116"/>
        <end position="117"/>
    </location>
    <ligand>
        <name>acetyl-CoA</name>
        <dbReference type="ChEBI" id="CHEBI:57288"/>
    </ligand>
</feature>
<protein>
    <submittedName>
        <fullName evidence="7">Predicted acetyltransferase</fullName>
    </submittedName>
</protein>
<evidence type="ECO:0000256" key="2">
    <source>
        <dbReference type="ARBA" id="ARBA00022488"/>
    </source>
</evidence>
<dbReference type="InterPro" id="IPR000182">
    <property type="entry name" value="GNAT_dom"/>
</dbReference>
<accession>A0A1N7D0D8</accession>
<keyword evidence="8" id="KW-1185">Reference proteome</keyword>
<dbReference type="InterPro" id="IPR022902">
    <property type="entry name" value="NAcTrfase_Eis"/>
</dbReference>
<organism evidence="7 8">
    <name type="scientific">Williamsia sterculiae</name>
    <dbReference type="NCBI Taxonomy" id="1344003"/>
    <lineage>
        <taxon>Bacteria</taxon>
        <taxon>Bacillati</taxon>
        <taxon>Actinomycetota</taxon>
        <taxon>Actinomycetes</taxon>
        <taxon>Mycobacteriales</taxon>
        <taxon>Nocardiaceae</taxon>
        <taxon>Williamsia</taxon>
    </lineage>
</organism>
<dbReference type="OrthoDB" id="8399956at2"/>
<evidence type="ECO:0000256" key="4">
    <source>
        <dbReference type="ARBA" id="ARBA00023315"/>
    </source>
</evidence>
<comment type="similarity">
    <text evidence="1 5">Belongs to the acetyltransferase Eis family.</text>
</comment>
<dbReference type="GO" id="GO:0034069">
    <property type="term" value="F:aminoglycoside N-acetyltransferase activity"/>
    <property type="evidence" value="ECO:0007669"/>
    <property type="project" value="TreeGrafter"/>
</dbReference>
<dbReference type="Pfam" id="PF17668">
    <property type="entry name" value="Acetyltransf_17"/>
    <property type="match status" value="1"/>
</dbReference>
<dbReference type="InterPro" id="IPR041380">
    <property type="entry name" value="Acetyltransf_17"/>
</dbReference>
<keyword evidence="2" id="KW-1036">Host cytoplasmic vesicle</keyword>
<dbReference type="Gene3D" id="3.40.630.30">
    <property type="match status" value="2"/>
</dbReference>
<dbReference type="GO" id="GO:0030649">
    <property type="term" value="P:aminoglycoside antibiotic catabolic process"/>
    <property type="evidence" value="ECO:0007669"/>
    <property type="project" value="TreeGrafter"/>
</dbReference>
<dbReference type="Pfam" id="PF13530">
    <property type="entry name" value="SCP2_2"/>
    <property type="match status" value="1"/>
</dbReference>
<dbReference type="PANTHER" id="PTHR37817:SF1">
    <property type="entry name" value="N-ACETYLTRANSFERASE EIS"/>
    <property type="match status" value="1"/>
</dbReference>
<gene>
    <name evidence="7" type="ORF">SAMN05445060_0476</name>
</gene>
<dbReference type="SUPFAM" id="SSF55718">
    <property type="entry name" value="SCP-like"/>
    <property type="match status" value="1"/>
</dbReference>
<feature type="active site" description="Proton acceptor; via carboxylate" evidence="5">
    <location>
        <position position="399"/>
    </location>
</feature>
<dbReference type="EMBL" id="FTNT01000001">
    <property type="protein sequence ID" value="SIR69184.1"/>
    <property type="molecule type" value="Genomic_DNA"/>
</dbReference>
<dbReference type="Pfam" id="PF13527">
    <property type="entry name" value="Acetyltransf_9"/>
    <property type="match status" value="1"/>
</dbReference>
<sequence length="399" mass="42918">MTLTIRPLTDRTEVDAAFSVFLRAMVGLPLRDIDAGEVTEWGRYLGALDDGAVVGGADSYTSSLVVPGGARLPHAAVTHVGVLPTHRRRGIVTGLMSRQLRDVAERGEVVASLRASEAGIYERFGYGVATSSQSARVHTGRSVLRAGLPSGGTVRLVDGAVTTDLLRGIYDRVDRVGSIERPTGWWAFRERIRSLDGTPTYVVVHSTDAVDDGYAIYQPQDTAGWFTSRERSVRVSDFVASTDAARAGLWRHLLSLDLVDVVEFEALALDDPLPLAVVDRRSVESGPPRDETWLRLIDVEAALRARQRGADDPVTLRVHDDLLESNDATFEIGSKQVLRTDAPAEASVDVATLAAAYLGGTSWQSLASVGRVVAARPATIVRLDNLFGTASAPFAGTVF</sequence>
<feature type="binding site" evidence="5">
    <location>
        <begin position="80"/>
        <end position="82"/>
    </location>
    <ligand>
        <name>acetyl-CoA</name>
        <dbReference type="ChEBI" id="CHEBI:57288"/>
    </ligand>
</feature>
<evidence type="ECO:0000256" key="3">
    <source>
        <dbReference type="ARBA" id="ARBA00022679"/>
    </source>
</evidence>
<dbReference type="AlphaFoldDB" id="A0A1N7D0D8"/>
<name>A0A1N7D0D8_9NOCA</name>
<proteinExistence type="inferred from homology"/>
<dbReference type="NCBIfam" id="NF002367">
    <property type="entry name" value="PRK01346.1-4"/>
    <property type="match status" value="1"/>
</dbReference>
<dbReference type="Proteomes" id="UP000186218">
    <property type="component" value="Unassembled WGS sequence"/>
</dbReference>
<dbReference type="PANTHER" id="PTHR37817">
    <property type="entry name" value="N-ACETYLTRANSFERASE EIS"/>
    <property type="match status" value="1"/>
</dbReference>
<dbReference type="SUPFAM" id="SSF55729">
    <property type="entry name" value="Acyl-CoA N-acyltransferases (Nat)"/>
    <property type="match status" value="1"/>
</dbReference>
<evidence type="ECO:0000256" key="5">
    <source>
        <dbReference type="HAMAP-Rule" id="MF_01812"/>
    </source>
</evidence>